<proteinExistence type="predicted"/>
<name>A0A0G0PX34_9BACT</name>
<comment type="caution">
    <text evidence="1">The sequence shown here is derived from an EMBL/GenBank/DDBJ whole genome shotgun (WGS) entry which is preliminary data.</text>
</comment>
<accession>A0A0G0PX34</accession>
<organism evidence="1 2">
    <name type="scientific">Candidatus Woesebacteria bacterium GW2011_GWA1_39_8</name>
    <dbReference type="NCBI Taxonomy" id="1618552"/>
    <lineage>
        <taxon>Bacteria</taxon>
        <taxon>Candidatus Woeseibacteriota</taxon>
    </lineage>
</organism>
<evidence type="ECO:0000313" key="1">
    <source>
        <dbReference type="EMBL" id="KKR29671.1"/>
    </source>
</evidence>
<dbReference type="EMBL" id="LBXL01000025">
    <property type="protein sequence ID" value="KKR29671.1"/>
    <property type="molecule type" value="Genomic_DNA"/>
</dbReference>
<dbReference type="Proteomes" id="UP000034793">
    <property type="component" value="Unassembled WGS sequence"/>
</dbReference>
<sequence length="153" mass="17013">MPTPEQMSEINAVAKMLKQTLTDIFNNIANKAGVPVEKVRVCIRAIKDGEKLVSYSYYVGSFRDFAENNAKEIKINPIHYLNTKFDVTGTIGLMEMFIPEIANAKAQECNCKKEALELVVDNKFGGYFFINGKPVTDSAGKPQNIEIFGAINI</sequence>
<evidence type="ECO:0000313" key="2">
    <source>
        <dbReference type="Proteomes" id="UP000034793"/>
    </source>
</evidence>
<reference evidence="1 2" key="1">
    <citation type="journal article" date="2015" name="Nature">
        <title>rRNA introns, odd ribosomes, and small enigmatic genomes across a large radiation of phyla.</title>
        <authorList>
            <person name="Brown C.T."/>
            <person name="Hug L.A."/>
            <person name="Thomas B.C."/>
            <person name="Sharon I."/>
            <person name="Castelle C.J."/>
            <person name="Singh A."/>
            <person name="Wilkins M.J."/>
            <person name="Williams K.H."/>
            <person name="Banfield J.F."/>
        </authorList>
    </citation>
    <scope>NUCLEOTIDE SEQUENCE [LARGE SCALE GENOMIC DNA]</scope>
</reference>
<gene>
    <name evidence="1" type="ORF">UT61_C0025G0003</name>
</gene>
<protein>
    <submittedName>
        <fullName evidence="1">Uncharacterized protein</fullName>
    </submittedName>
</protein>
<dbReference type="AlphaFoldDB" id="A0A0G0PX34"/>